<keyword evidence="3" id="KW-1185">Reference proteome</keyword>
<dbReference type="PANTHER" id="PTHR22946">
    <property type="entry name" value="DIENELACTONE HYDROLASE DOMAIN-CONTAINING PROTEIN-RELATED"/>
    <property type="match status" value="1"/>
</dbReference>
<dbReference type="PANTHER" id="PTHR22946:SF0">
    <property type="entry name" value="DIENELACTONE HYDROLASE DOMAIN-CONTAINING PROTEIN"/>
    <property type="match status" value="1"/>
</dbReference>
<keyword evidence="2" id="KW-0378">Hydrolase</keyword>
<accession>A0ABU0G2W3</accession>
<dbReference type="InterPro" id="IPR050261">
    <property type="entry name" value="FrsA_esterase"/>
</dbReference>
<dbReference type="RefSeq" id="WP_307367823.1">
    <property type="nucleotide sequence ID" value="NZ_JAUSUW010000001.1"/>
</dbReference>
<dbReference type="Proteomes" id="UP001238496">
    <property type="component" value="Unassembled WGS sequence"/>
</dbReference>
<dbReference type="GO" id="GO:0016787">
    <property type="term" value="F:hydrolase activity"/>
    <property type="evidence" value="ECO:0007669"/>
    <property type="project" value="UniProtKB-KW"/>
</dbReference>
<proteinExistence type="predicted"/>
<dbReference type="InterPro" id="IPR029058">
    <property type="entry name" value="AB_hydrolase_fold"/>
</dbReference>
<protein>
    <submittedName>
        <fullName evidence="2">Dienelactone hydrolase</fullName>
    </submittedName>
</protein>
<name>A0ABU0G2W3_9HYPH</name>
<sequence>MTIINLTHAYTDGEMTFIGRLIYDDAMPFPRAGVIVAPAFGGLGPLEVERAIDLAKLGYVALAVDYYGNGLRAHSEDEAFQLMNVLNNDRPRLAARMNIALSELKSLPQVDPSRTAAMGYCFGGKAVLDLARSGADFRAAISFHGVYDKSGNMHTPIVPSVLILHGWEDPLARPLEFTELGAELNALCDDWQALCFGKTGHAFTNPNAQSPDTGMAFNERSSFRAWRALVAFLDERIR</sequence>
<evidence type="ECO:0000259" key="1">
    <source>
        <dbReference type="Pfam" id="PF01738"/>
    </source>
</evidence>
<comment type="caution">
    <text evidence="2">The sequence shown here is derived from an EMBL/GenBank/DDBJ whole genome shotgun (WGS) entry which is preliminary data.</text>
</comment>
<dbReference type="EMBL" id="JAUSUW010000001">
    <property type="protein sequence ID" value="MDQ0419062.1"/>
    <property type="molecule type" value="Genomic_DNA"/>
</dbReference>
<evidence type="ECO:0000313" key="2">
    <source>
        <dbReference type="EMBL" id="MDQ0419062.1"/>
    </source>
</evidence>
<gene>
    <name evidence="2" type="ORF">J2045_000072</name>
</gene>
<evidence type="ECO:0000313" key="3">
    <source>
        <dbReference type="Proteomes" id="UP001238496"/>
    </source>
</evidence>
<dbReference type="InterPro" id="IPR002925">
    <property type="entry name" value="Dienelactn_hydro"/>
</dbReference>
<organism evidence="2 3">
    <name type="scientific">Peteryoungia aggregata LMG 23059</name>
    <dbReference type="NCBI Taxonomy" id="1368425"/>
    <lineage>
        <taxon>Bacteria</taxon>
        <taxon>Pseudomonadati</taxon>
        <taxon>Pseudomonadota</taxon>
        <taxon>Alphaproteobacteria</taxon>
        <taxon>Hyphomicrobiales</taxon>
        <taxon>Rhizobiaceae</taxon>
        <taxon>Peteryoungia</taxon>
    </lineage>
</organism>
<feature type="domain" description="Dienelactone hydrolase" evidence="1">
    <location>
        <begin position="27"/>
        <end position="235"/>
    </location>
</feature>
<dbReference type="Pfam" id="PF01738">
    <property type="entry name" value="DLH"/>
    <property type="match status" value="1"/>
</dbReference>
<dbReference type="Gene3D" id="3.40.50.1820">
    <property type="entry name" value="alpha/beta hydrolase"/>
    <property type="match status" value="1"/>
</dbReference>
<reference evidence="2 3" key="1">
    <citation type="submission" date="2023-07" db="EMBL/GenBank/DDBJ databases">
        <title>Genomic Encyclopedia of Type Strains, Phase IV (KMG-IV): sequencing the most valuable type-strain genomes for metagenomic binning, comparative biology and taxonomic classification.</title>
        <authorList>
            <person name="Goeker M."/>
        </authorList>
    </citation>
    <scope>NUCLEOTIDE SEQUENCE [LARGE SCALE GENOMIC DNA]</scope>
    <source>
        <strain evidence="2 3">DSM 1111</strain>
    </source>
</reference>
<dbReference type="SUPFAM" id="SSF53474">
    <property type="entry name" value="alpha/beta-Hydrolases"/>
    <property type="match status" value="1"/>
</dbReference>